<protein>
    <recommendedName>
        <fullName evidence="3">lipoyl(octanoyl) transferase</fullName>
        <ecNumber evidence="3">2.3.1.181</ecNumber>
    </recommendedName>
</protein>
<dbReference type="InterPro" id="IPR020605">
    <property type="entry name" value="Octanoyltransferase_CS"/>
</dbReference>
<dbReference type="PANTHER" id="PTHR10993:SF7">
    <property type="entry name" value="LIPOYLTRANSFERASE 2, MITOCHONDRIAL-RELATED"/>
    <property type="match status" value="1"/>
</dbReference>
<dbReference type="InterPro" id="IPR004143">
    <property type="entry name" value="BPL_LPL_catalytic"/>
</dbReference>
<evidence type="ECO:0000259" key="6">
    <source>
        <dbReference type="PROSITE" id="PS51733"/>
    </source>
</evidence>
<dbReference type="SUPFAM" id="SSF55681">
    <property type="entry name" value="Class II aaRS and biotin synthetases"/>
    <property type="match status" value="1"/>
</dbReference>
<dbReference type="EC" id="2.3.1.181" evidence="3"/>
<evidence type="ECO:0000313" key="7">
    <source>
        <dbReference type="EMBL" id="BBH02674.1"/>
    </source>
</evidence>
<dbReference type="InterPro" id="IPR000544">
    <property type="entry name" value="Octanoyltransferase"/>
</dbReference>
<dbReference type="GO" id="GO:0033819">
    <property type="term" value="F:lipoyl(octanoyl) transferase activity"/>
    <property type="evidence" value="ECO:0007669"/>
    <property type="project" value="UniProtKB-EC"/>
</dbReference>
<reference evidence="7" key="1">
    <citation type="journal article" date="2019" name="Science">
        <title>Mutation of a bHLH transcription factor allowed almond domestication.</title>
        <authorList>
            <person name="Sanchez-Perez R."/>
            <person name="Pavan S."/>
            <person name="Mazzeo R."/>
            <person name="Moldovan C."/>
            <person name="Aiese Cigliano R."/>
            <person name="Del Cueto J."/>
            <person name="Ricciardi F."/>
            <person name="Lotti C."/>
            <person name="Ricciardi L."/>
            <person name="Dicenta F."/>
            <person name="Lopez-Marques R.L."/>
            <person name="Lindberg Moller B."/>
        </authorList>
    </citation>
    <scope>NUCLEOTIDE SEQUENCE</scope>
</reference>
<feature type="domain" description="BPL/LPL catalytic" evidence="6">
    <location>
        <begin position="218"/>
        <end position="415"/>
    </location>
</feature>
<comment type="pathway">
    <text evidence="1">Protein modification; protein lipoylation via endogenous pathway; protein N(6)-(lipoyl)lysine from octanoyl-[acyl-carrier-protein]: step 1/2.</text>
</comment>
<evidence type="ECO:0000256" key="1">
    <source>
        <dbReference type="ARBA" id="ARBA00004821"/>
    </source>
</evidence>
<comment type="similarity">
    <text evidence="2">Belongs to the LipB family.</text>
</comment>
<dbReference type="PANTHER" id="PTHR10993">
    <property type="entry name" value="OCTANOYLTRANSFERASE"/>
    <property type="match status" value="1"/>
</dbReference>
<proteinExistence type="inferred from homology"/>
<gene>
    <name evidence="7" type="ORF">Prudu_013321</name>
</gene>
<sequence>MCVNCPSKDKYVFPPVSQSLAWSLFLPADASTVHDLQLSSPTHSQNRRASTNRDQLSLIIPILRFPDSQHPPLSITPNGKVYYIRLQMQKQTVELIPFHPNSQPNYGKKEKLRDSAHCIFKSWLRPYNWPKLPGVRPVILKASKSRADLLIESLKLRILSRSNRVSNVKIPQSTSLTVEPRNECECFNLYEQQVPYGQAWAWQKSIVNEKKTLIQRNEDCSDSLFVLQHRPVYTLGTASSEQFLNFDVKDSPFDIYRTERGGEVTYHGPGQIVMYPIMNLRNHKMDLHWYLRSLEEVIIRALSKTFCIKASRLEGLTGVWHGTQKLAAIGIRVSQWITYHGLALNVTTDLTPFHSIVPCGLRDYQVGSVRGLLKEFQSSTDCERARLPDPDDGQLLDITCKSLIKEFSEVFQVRINYETISRLELLERKPVNHLEEETN</sequence>
<dbReference type="Pfam" id="PF21948">
    <property type="entry name" value="LplA-B_cat"/>
    <property type="match status" value="1"/>
</dbReference>
<dbReference type="HAMAP" id="MF_00013">
    <property type="entry name" value="LipB"/>
    <property type="match status" value="1"/>
</dbReference>
<dbReference type="EMBL" id="AP019301">
    <property type="protein sequence ID" value="BBH02674.1"/>
    <property type="molecule type" value="Genomic_DNA"/>
</dbReference>
<dbReference type="UniPathway" id="UPA00538">
    <property type="reaction ID" value="UER00592"/>
</dbReference>
<dbReference type="CDD" id="cd16444">
    <property type="entry name" value="LipB"/>
    <property type="match status" value="1"/>
</dbReference>
<accession>A0A4Y1REV4</accession>
<organism evidence="7">
    <name type="scientific">Prunus dulcis</name>
    <name type="common">Almond</name>
    <name type="synonym">Amygdalus dulcis</name>
    <dbReference type="NCBI Taxonomy" id="3755"/>
    <lineage>
        <taxon>Eukaryota</taxon>
        <taxon>Viridiplantae</taxon>
        <taxon>Streptophyta</taxon>
        <taxon>Embryophyta</taxon>
        <taxon>Tracheophyta</taxon>
        <taxon>Spermatophyta</taxon>
        <taxon>Magnoliopsida</taxon>
        <taxon>eudicotyledons</taxon>
        <taxon>Gunneridae</taxon>
        <taxon>Pentapetalae</taxon>
        <taxon>rosids</taxon>
        <taxon>fabids</taxon>
        <taxon>Rosales</taxon>
        <taxon>Rosaceae</taxon>
        <taxon>Amygdaloideae</taxon>
        <taxon>Amygdaleae</taxon>
        <taxon>Prunus</taxon>
    </lineage>
</organism>
<dbReference type="Gene3D" id="3.30.930.10">
    <property type="entry name" value="Bira Bifunctional Protein, Domain 2"/>
    <property type="match status" value="1"/>
</dbReference>
<name>A0A4Y1REV4_PRUDU</name>
<evidence type="ECO:0000256" key="5">
    <source>
        <dbReference type="ARBA" id="ARBA00023315"/>
    </source>
</evidence>
<dbReference type="GO" id="GO:0016874">
    <property type="term" value="F:ligase activity"/>
    <property type="evidence" value="ECO:0007669"/>
    <property type="project" value="UniProtKB-KW"/>
</dbReference>
<dbReference type="InterPro" id="IPR045864">
    <property type="entry name" value="aa-tRNA-synth_II/BPL/LPL"/>
</dbReference>
<dbReference type="GO" id="GO:0009249">
    <property type="term" value="P:protein lipoylation"/>
    <property type="evidence" value="ECO:0007669"/>
    <property type="project" value="InterPro"/>
</dbReference>
<dbReference type="AlphaFoldDB" id="A0A4Y1REV4"/>
<keyword evidence="7" id="KW-0436">Ligase</keyword>
<dbReference type="PROSITE" id="PS51733">
    <property type="entry name" value="BPL_LPL_CATALYTIC"/>
    <property type="match status" value="1"/>
</dbReference>
<dbReference type="PROSITE" id="PS01313">
    <property type="entry name" value="LIPB"/>
    <property type="match status" value="1"/>
</dbReference>
<dbReference type="NCBIfam" id="TIGR00214">
    <property type="entry name" value="lipB"/>
    <property type="match status" value="1"/>
</dbReference>
<evidence type="ECO:0000256" key="2">
    <source>
        <dbReference type="ARBA" id="ARBA00007907"/>
    </source>
</evidence>
<keyword evidence="5" id="KW-0012">Acyltransferase</keyword>
<evidence type="ECO:0000256" key="3">
    <source>
        <dbReference type="ARBA" id="ARBA00012334"/>
    </source>
</evidence>
<evidence type="ECO:0000256" key="4">
    <source>
        <dbReference type="ARBA" id="ARBA00022679"/>
    </source>
</evidence>
<keyword evidence="4" id="KW-0808">Transferase</keyword>